<dbReference type="InterPro" id="IPR016024">
    <property type="entry name" value="ARM-type_fold"/>
</dbReference>
<dbReference type="EMBL" id="JANTQA010000076">
    <property type="protein sequence ID" value="KAJ3423429.1"/>
    <property type="molecule type" value="Genomic_DNA"/>
</dbReference>
<accession>A0AAV7Y7D4</accession>
<dbReference type="InterPro" id="IPR011989">
    <property type="entry name" value="ARM-like"/>
</dbReference>
<evidence type="ECO:0000256" key="4">
    <source>
        <dbReference type="ARBA" id="ARBA00022490"/>
    </source>
</evidence>
<comment type="subcellular location">
    <subcellularLocation>
        <location evidence="2">Cytoplasm</location>
    </subcellularLocation>
    <subcellularLocation>
        <location evidence="1">Nucleus</location>
    </subcellularLocation>
</comment>
<evidence type="ECO:0000313" key="9">
    <source>
        <dbReference type="EMBL" id="KAJ3423429.1"/>
    </source>
</evidence>
<dbReference type="GO" id="GO:0005737">
    <property type="term" value="C:cytoplasm"/>
    <property type="evidence" value="ECO:0007669"/>
    <property type="project" value="UniProtKB-SubCell"/>
</dbReference>
<dbReference type="Gene3D" id="1.25.10.10">
    <property type="entry name" value="Leucine-rich Repeat Variant"/>
    <property type="match status" value="1"/>
</dbReference>
<evidence type="ECO:0000256" key="1">
    <source>
        <dbReference type="ARBA" id="ARBA00004123"/>
    </source>
</evidence>
<keyword evidence="7" id="KW-0539">Nucleus</keyword>
<dbReference type="SUPFAM" id="SSF48371">
    <property type="entry name" value="ARM repeat"/>
    <property type="match status" value="1"/>
</dbReference>
<dbReference type="GO" id="GO:0006606">
    <property type="term" value="P:protein import into nucleus"/>
    <property type="evidence" value="ECO:0007669"/>
    <property type="project" value="InterPro"/>
</dbReference>
<dbReference type="AlphaFoldDB" id="A0AAV7Y7D4"/>
<comment type="caution">
    <text evidence="9">The sequence shown here is derived from an EMBL/GenBank/DDBJ whole genome shotgun (WGS) entry which is preliminary data.</text>
</comment>
<protein>
    <submittedName>
        <fullName evidence="9">Importin-5-like</fullName>
    </submittedName>
</protein>
<proteinExistence type="predicted"/>
<dbReference type="InterPro" id="IPR057672">
    <property type="entry name" value="TPR_IPO4/5"/>
</dbReference>
<sequence length="222" mass="26294">MTEEDFNKFDKLIGSLLVTDNNERFSSEKEFQELLFQDPDLICNYLLQTSVDGSNFNIQTLSLIILWNTILPGNYFVWEKYSQNQKQKLQDQLLQFIFNIHDKYLLKRVCDLIQVIAQKNLPQGKWPELIPFIINLAEKEESLLIEINMYLIKELMSSLYVYFVDEFETFKDIFYHFLNLEYSPLPVRLSTIKATTSFLIKIKDENDIKQLKDLINPILTTI</sequence>
<keyword evidence="3" id="KW-0813">Transport</keyword>
<evidence type="ECO:0000313" key="10">
    <source>
        <dbReference type="Proteomes" id="UP001146793"/>
    </source>
</evidence>
<evidence type="ECO:0000256" key="7">
    <source>
        <dbReference type="ARBA" id="ARBA00023242"/>
    </source>
</evidence>
<evidence type="ECO:0000256" key="2">
    <source>
        <dbReference type="ARBA" id="ARBA00004496"/>
    </source>
</evidence>
<keyword evidence="5" id="KW-0677">Repeat</keyword>
<evidence type="ECO:0000256" key="6">
    <source>
        <dbReference type="ARBA" id="ARBA00022927"/>
    </source>
</evidence>
<name>A0AAV7Y7D4_9EUKA</name>
<evidence type="ECO:0000259" key="8">
    <source>
        <dbReference type="Pfam" id="PF25780"/>
    </source>
</evidence>
<reference evidence="9" key="1">
    <citation type="submission" date="2022-08" db="EMBL/GenBank/DDBJ databases">
        <title>Novel sulphate-reducing endosymbionts in the free-living metamonad Anaeramoeba.</title>
        <authorList>
            <person name="Jerlstrom-Hultqvist J."/>
            <person name="Cepicka I."/>
            <person name="Gallot-Lavallee L."/>
            <person name="Salas-Leiva D."/>
            <person name="Curtis B.A."/>
            <person name="Zahonova K."/>
            <person name="Pipaliya S."/>
            <person name="Dacks J."/>
            <person name="Roger A.J."/>
        </authorList>
    </citation>
    <scope>NUCLEOTIDE SEQUENCE</scope>
    <source>
        <strain evidence="9">Busselton2</strain>
    </source>
</reference>
<keyword evidence="6" id="KW-0653">Protein transport</keyword>
<dbReference type="InterPro" id="IPR040122">
    <property type="entry name" value="Importin_beta"/>
</dbReference>
<organism evidence="9 10">
    <name type="scientific">Anaeramoeba flamelloides</name>
    <dbReference type="NCBI Taxonomy" id="1746091"/>
    <lineage>
        <taxon>Eukaryota</taxon>
        <taxon>Metamonada</taxon>
        <taxon>Anaeramoebidae</taxon>
        <taxon>Anaeramoeba</taxon>
    </lineage>
</organism>
<feature type="domain" description="IPO4/5-like TPR repeats" evidence="8">
    <location>
        <begin position="104"/>
        <end position="221"/>
    </location>
</feature>
<evidence type="ECO:0000256" key="5">
    <source>
        <dbReference type="ARBA" id="ARBA00022737"/>
    </source>
</evidence>
<dbReference type="PANTHER" id="PTHR10527">
    <property type="entry name" value="IMPORTIN BETA"/>
    <property type="match status" value="1"/>
</dbReference>
<evidence type="ECO:0000256" key="3">
    <source>
        <dbReference type="ARBA" id="ARBA00022448"/>
    </source>
</evidence>
<gene>
    <name evidence="9" type="ORF">M0812_29958</name>
</gene>
<dbReference type="Pfam" id="PF25780">
    <property type="entry name" value="TPR_IPO5"/>
    <property type="match status" value="1"/>
</dbReference>
<keyword evidence="4" id="KW-0963">Cytoplasm</keyword>
<dbReference type="Proteomes" id="UP001146793">
    <property type="component" value="Unassembled WGS sequence"/>
</dbReference>